<evidence type="ECO:0000313" key="7">
    <source>
        <dbReference type="Proteomes" id="UP001345013"/>
    </source>
</evidence>
<accession>A0ABR0K088</accession>
<feature type="domain" description="MYND-type" evidence="5">
    <location>
        <begin position="154"/>
        <end position="201"/>
    </location>
</feature>
<keyword evidence="1" id="KW-0479">Metal-binding</keyword>
<evidence type="ECO:0000256" key="2">
    <source>
        <dbReference type="ARBA" id="ARBA00022771"/>
    </source>
</evidence>
<dbReference type="Proteomes" id="UP001345013">
    <property type="component" value="Unassembled WGS sequence"/>
</dbReference>
<proteinExistence type="predicted"/>
<comment type="caution">
    <text evidence="6">The sequence shown here is derived from an EMBL/GenBank/DDBJ whole genome shotgun (WGS) entry which is preliminary data.</text>
</comment>
<dbReference type="Pfam" id="PF01753">
    <property type="entry name" value="zf-MYND"/>
    <property type="match status" value="1"/>
</dbReference>
<dbReference type="SUPFAM" id="SSF144232">
    <property type="entry name" value="HIT/MYND zinc finger-like"/>
    <property type="match status" value="1"/>
</dbReference>
<name>A0ABR0K088_9EURO</name>
<keyword evidence="7" id="KW-1185">Reference proteome</keyword>
<dbReference type="EMBL" id="JAVRRG010000143">
    <property type="protein sequence ID" value="KAK5080841.1"/>
    <property type="molecule type" value="Genomic_DNA"/>
</dbReference>
<sequence>MPSSSTQADFVQAVFSGDPDMCVVVWIEKKVGVSINDSPERLEEARRKLDAGFGAKLMKVFRSKEANEMWGMQFMQDQKYTTLMLGAYMMHVGGKILPEDLEHLKACFEKFPGKNGYVFCMGDDAFRSAGKVQYGAALEHYIDGKPRSFLEPSCYNCGKIAGDLAGQQLRRCTRCVKHDKNSFYCSRDCQKENWKEHKAICCPRIMGMTGGHLGYLAMSSVV</sequence>
<gene>
    <name evidence="6" type="ORF">LTR24_008358</name>
</gene>
<reference evidence="6 7" key="1">
    <citation type="submission" date="2023-08" db="EMBL/GenBank/DDBJ databases">
        <title>Black Yeasts Isolated from many extreme environments.</title>
        <authorList>
            <person name="Coleine C."/>
            <person name="Stajich J.E."/>
            <person name="Selbmann L."/>
        </authorList>
    </citation>
    <scope>NUCLEOTIDE SEQUENCE [LARGE SCALE GENOMIC DNA]</scope>
    <source>
        <strain evidence="6 7">CCFEE 5885</strain>
    </source>
</reference>
<keyword evidence="2 4" id="KW-0863">Zinc-finger</keyword>
<evidence type="ECO:0000256" key="1">
    <source>
        <dbReference type="ARBA" id="ARBA00022723"/>
    </source>
</evidence>
<protein>
    <recommendedName>
        <fullName evidence="5">MYND-type domain-containing protein</fullName>
    </recommendedName>
</protein>
<evidence type="ECO:0000259" key="5">
    <source>
        <dbReference type="PROSITE" id="PS50865"/>
    </source>
</evidence>
<dbReference type="InterPro" id="IPR002893">
    <property type="entry name" value="Znf_MYND"/>
</dbReference>
<dbReference type="Gene3D" id="6.10.140.2220">
    <property type="match status" value="1"/>
</dbReference>
<keyword evidence="3" id="KW-0862">Zinc</keyword>
<evidence type="ECO:0000256" key="3">
    <source>
        <dbReference type="ARBA" id="ARBA00022833"/>
    </source>
</evidence>
<evidence type="ECO:0000313" key="6">
    <source>
        <dbReference type="EMBL" id="KAK5080841.1"/>
    </source>
</evidence>
<dbReference type="PROSITE" id="PS50865">
    <property type="entry name" value="ZF_MYND_2"/>
    <property type="match status" value="1"/>
</dbReference>
<evidence type="ECO:0000256" key="4">
    <source>
        <dbReference type="PROSITE-ProRule" id="PRU00134"/>
    </source>
</evidence>
<organism evidence="6 7">
    <name type="scientific">Lithohypha guttulata</name>
    <dbReference type="NCBI Taxonomy" id="1690604"/>
    <lineage>
        <taxon>Eukaryota</taxon>
        <taxon>Fungi</taxon>
        <taxon>Dikarya</taxon>
        <taxon>Ascomycota</taxon>
        <taxon>Pezizomycotina</taxon>
        <taxon>Eurotiomycetes</taxon>
        <taxon>Chaetothyriomycetidae</taxon>
        <taxon>Chaetothyriales</taxon>
        <taxon>Trichomeriaceae</taxon>
        <taxon>Lithohypha</taxon>
    </lineage>
</organism>